<evidence type="ECO:0000256" key="1">
    <source>
        <dbReference type="SAM" id="SignalP"/>
    </source>
</evidence>
<name>A0ABW3CY23_9FLAO</name>
<dbReference type="RefSeq" id="WP_386406351.1">
    <property type="nucleotide sequence ID" value="NZ_JBHTJH010000004.1"/>
</dbReference>
<keyword evidence="1" id="KW-0732">Signal</keyword>
<sequence length="144" mass="16508">MKKQLIVSLVLFIGFVSITQLQAQVNPSIKKLEQYFNNQQLLITYRQGEVVYGTYYFLEVHYCPNGYYGLYGRSVKETVLGNEQRSNWREYGTWQITSQGGVNGISYKPMNGVPKFVPLYTDRNGGLFISSDISIQKKGRAICR</sequence>
<feature type="signal peptide" evidence="1">
    <location>
        <begin position="1"/>
        <end position="23"/>
    </location>
</feature>
<keyword evidence="3" id="KW-1185">Reference proteome</keyword>
<proteinExistence type="predicted"/>
<evidence type="ECO:0000313" key="3">
    <source>
        <dbReference type="Proteomes" id="UP001596978"/>
    </source>
</evidence>
<organism evidence="2 3">
    <name type="scientific">Sungkyunkwania multivorans</name>
    <dbReference type="NCBI Taxonomy" id="1173618"/>
    <lineage>
        <taxon>Bacteria</taxon>
        <taxon>Pseudomonadati</taxon>
        <taxon>Bacteroidota</taxon>
        <taxon>Flavobacteriia</taxon>
        <taxon>Flavobacteriales</taxon>
        <taxon>Flavobacteriaceae</taxon>
        <taxon>Sungkyunkwania</taxon>
    </lineage>
</organism>
<feature type="chain" id="PRO_5047108365" evidence="1">
    <location>
        <begin position="24"/>
        <end position="144"/>
    </location>
</feature>
<dbReference type="Proteomes" id="UP001596978">
    <property type="component" value="Unassembled WGS sequence"/>
</dbReference>
<reference evidence="3" key="1">
    <citation type="journal article" date="2019" name="Int. J. Syst. Evol. Microbiol.">
        <title>The Global Catalogue of Microorganisms (GCM) 10K type strain sequencing project: providing services to taxonomists for standard genome sequencing and annotation.</title>
        <authorList>
            <consortium name="The Broad Institute Genomics Platform"/>
            <consortium name="The Broad Institute Genome Sequencing Center for Infectious Disease"/>
            <person name="Wu L."/>
            <person name="Ma J."/>
        </authorList>
    </citation>
    <scope>NUCLEOTIDE SEQUENCE [LARGE SCALE GENOMIC DNA]</scope>
    <source>
        <strain evidence="3">CCUG 62952</strain>
    </source>
</reference>
<dbReference type="EMBL" id="JBHTJH010000004">
    <property type="protein sequence ID" value="MFD0862092.1"/>
    <property type="molecule type" value="Genomic_DNA"/>
</dbReference>
<gene>
    <name evidence="2" type="ORF">ACFQ1M_07720</name>
</gene>
<protein>
    <submittedName>
        <fullName evidence="2">Uncharacterized protein</fullName>
    </submittedName>
</protein>
<comment type="caution">
    <text evidence="2">The sequence shown here is derived from an EMBL/GenBank/DDBJ whole genome shotgun (WGS) entry which is preliminary data.</text>
</comment>
<accession>A0ABW3CY23</accession>
<evidence type="ECO:0000313" key="2">
    <source>
        <dbReference type="EMBL" id="MFD0862092.1"/>
    </source>
</evidence>